<evidence type="ECO:0000313" key="2">
    <source>
        <dbReference type="EMBL" id="CAF1113494.1"/>
    </source>
</evidence>
<evidence type="ECO:0000256" key="1">
    <source>
        <dbReference type="SAM" id="MobiDB-lite"/>
    </source>
</evidence>
<reference evidence="2" key="1">
    <citation type="submission" date="2021-02" db="EMBL/GenBank/DDBJ databases">
        <authorList>
            <person name="Nowell W R."/>
        </authorList>
    </citation>
    <scope>NUCLEOTIDE SEQUENCE</scope>
</reference>
<dbReference type="Proteomes" id="UP000663882">
    <property type="component" value="Unassembled WGS sequence"/>
</dbReference>
<protein>
    <submittedName>
        <fullName evidence="2">Uncharacterized protein</fullName>
    </submittedName>
</protein>
<organism evidence="2 3">
    <name type="scientific">Rotaria sordida</name>
    <dbReference type="NCBI Taxonomy" id="392033"/>
    <lineage>
        <taxon>Eukaryota</taxon>
        <taxon>Metazoa</taxon>
        <taxon>Spiralia</taxon>
        <taxon>Gnathifera</taxon>
        <taxon>Rotifera</taxon>
        <taxon>Eurotatoria</taxon>
        <taxon>Bdelloidea</taxon>
        <taxon>Philodinida</taxon>
        <taxon>Philodinidae</taxon>
        <taxon>Rotaria</taxon>
    </lineage>
</organism>
<comment type="caution">
    <text evidence="2">The sequence shown here is derived from an EMBL/GenBank/DDBJ whole genome shotgun (WGS) entry which is preliminary data.</text>
</comment>
<gene>
    <name evidence="2" type="ORF">RFH988_LOCUS19963</name>
</gene>
<feature type="region of interest" description="Disordered" evidence="1">
    <location>
        <begin position="165"/>
        <end position="205"/>
    </location>
</feature>
<sequence>MGSTFLNNSNAIQSLLQQADEFTNLSYGSSSTVANASGEQYLTSNLFNINNINLHDLSNLNDLKFEEIDHAIANQLSHPLSSAHAHQQYQLVGQNARNVIVDASTGALIPISNYHGEIFHDPNPPQIIRRPPAQGPITYRQNVSVRFLQPPPVPPPGPLIIKEVRPPQPPAPPPLVVRQHAPPHPIPPPLVLRERPPRSPPLIPSQTIIKRLPPIPVPPRSVIFERFPPLPPRPRDVVIERWLPYSKEIPRRRVITQRAPPPHPYPPPRNTIIDYEQAQANVVRSVQNLGIQLQNPEEYKLRYGNTLLDPVTLVAHAQHLGISENISPPVLGYNQQHLTHIPEYFWNHAETILKPHYAYNTIAWGNQIANNNNEHVQTFWTDPHEHIPVTLQRLGFPVN</sequence>
<accession>A0A814Q0A6</accession>
<dbReference type="AlphaFoldDB" id="A0A814Q0A6"/>
<evidence type="ECO:0000313" key="3">
    <source>
        <dbReference type="Proteomes" id="UP000663882"/>
    </source>
</evidence>
<dbReference type="EMBL" id="CAJNOO010001197">
    <property type="protein sequence ID" value="CAF1113494.1"/>
    <property type="molecule type" value="Genomic_DNA"/>
</dbReference>
<dbReference type="OrthoDB" id="10060090at2759"/>
<name>A0A814Q0A6_9BILA</name>
<feature type="compositionally biased region" description="Pro residues" evidence="1">
    <location>
        <begin position="166"/>
        <end position="175"/>
    </location>
</feature>
<proteinExistence type="predicted"/>